<evidence type="ECO:0000256" key="8">
    <source>
        <dbReference type="ARBA" id="ARBA00023170"/>
    </source>
</evidence>
<keyword evidence="4" id="KW-0812">Transmembrane</keyword>
<keyword evidence="2" id="KW-0813">Transport</keyword>
<comment type="caution">
    <text evidence="11">The sequence shown here is derived from an EMBL/GenBank/DDBJ whole genome shotgun (WGS) entry which is preliminary data.</text>
</comment>
<dbReference type="InterPro" id="IPR039426">
    <property type="entry name" value="TonB-dep_rcpt-like"/>
</dbReference>
<dbReference type="GO" id="GO:0015344">
    <property type="term" value="F:siderophore uptake transmembrane transporter activity"/>
    <property type="evidence" value="ECO:0007669"/>
    <property type="project" value="TreeGrafter"/>
</dbReference>
<evidence type="ECO:0000256" key="6">
    <source>
        <dbReference type="ARBA" id="ARBA00023077"/>
    </source>
</evidence>
<accession>A0A1J4SDG4</accession>
<evidence type="ECO:0000313" key="12">
    <source>
        <dbReference type="Proteomes" id="UP000182278"/>
    </source>
</evidence>
<comment type="subcellular location">
    <subcellularLocation>
        <location evidence="1">Cell outer membrane</location>
        <topology evidence="1">Multi-pass membrane protein</topology>
    </subcellularLocation>
</comment>
<evidence type="ECO:0000256" key="5">
    <source>
        <dbReference type="ARBA" id="ARBA00022729"/>
    </source>
</evidence>
<evidence type="ECO:0000256" key="4">
    <source>
        <dbReference type="ARBA" id="ARBA00022692"/>
    </source>
</evidence>
<reference evidence="11 12" key="1">
    <citation type="journal article" date="2016" name="Environ. Microbiol.">
        <title>Genomic resolution of a cold subsurface aquifer community provides metabolic insights for novel microbes adapted to high CO concentrations.</title>
        <authorList>
            <person name="Probst A.J."/>
            <person name="Castelle C.J."/>
            <person name="Singh A."/>
            <person name="Brown C.T."/>
            <person name="Anantharaman K."/>
            <person name="Sharon I."/>
            <person name="Hug L.A."/>
            <person name="Burstein D."/>
            <person name="Emerson J.B."/>
            <person name="Thomas B.C."/>
            <person name="Banfield J.F."/>
        </authorList>
    </citation>
    <scope>NUCLEOTIDE SEQUENCE [LARGE SCALE GENOMIC DNA]</scope>
    <source>
        <strain evidence="11">CG1_02_38_46</strain>
    </source>
</reference>
<keyword evidence="6" id="KW-0798">TonB box</keyword>
<keyword evidence="5" id="KW-0732">Signal</keyword>
<evidence type="ECO:0000259" key="10">
    <source>
        <dbReference type="Pfam" id="PF00593"/>
    </source>
</evidence>
<dbReference type="Pfam" id="PF00593">
    <property type="entry name" value="TonB_dep_Rec_b-barrel"/>
    <property type="match status" value="1"/>
</dbReference>
<name>A0A1J4SDG4_9BACT</name>
<dbReference type="STRING" id="1817893.AUJ66_03355"/>
<dbReference type="Gene3D" id="2.40.170.20">
    <property type="entry name" value="TonB-dependent receptor, beta-barrel domain"/>
    <property type="match status" value="1"/>
</dbReference>
<dbReference type="EMBL" id="MNUO01000048">
    <property type="protein sequence ID" value="OIN97439.1"/>
    <property type="molecule type" value="Genomic_DNA"/>
</dbReference>
<dbReference type="SUPFAM" id="SSF56935">
    <property type="entry name" value="Porins"/>
    <property type="match status" value="1"/>
</dbReference>
<organism evidence="11 12">
    <name type="scientific">Candidatus Desantisbacteria bacterium CG1_02_38_46</name>
    <dbReference type="NCBI Taxonomy" id="1817893"/>
    <lineage>
        <taxon>Bacteria</taxon>
        <taxon>Candidatus Desantisiibacteriota</taxon>
    </lineage>
</organism>
<dbReference type="InterPro" id="IPR000531">
    <property type="entry name" value="Beta-barrel_TonB"/>
</dbReference>
<dbReference type="GO" id="GO:0044718">
    <property type="term" value="P:siderophore transmembrane transport"/>
    <property type="evidence" value="ECO:0007669"/>
    <property type="project" value="TreeGrafter"/>
</dbReference>
<gene>
    <name evidence="11" type="ORF">AUJ66_03355</name>
</gene>
<dbReference type="Proteomes" id="UP000182278">
    <property type="component" value="Unassembled WGS sequence"/>
</dbReference>
<evidence type="ECO:0000313" key="11">
    <source>
        <dbReference type="EMBL" id="OIN97439.1"/>
    </source>
</evidence>
<dbReference type="GO" id="GO:0009279">
    <property type="term" value="C:cell outer membrane"/>
    <property type="evidence" value="ECO:0007669"/>
    <property type="project" value="UniProtKB-SubCell"/>
</dbReference>
<dbReference type="AlphaFoldDB" id="A0A1J4SDG4"/>
<dbReference type="PANTHER" id="PTHR30069:SF29">
    <property type="entry name" value="HEMOGLOBIN AND HEMOGLOBIN-HAPTOGLOBIN-BINDING PROTEIN 1-RELATED"/>
    <property type="match status" value="1"/>
</dbReference>
<evidence type="ECO:0000256" key="9">
    <source>
        <dbReference type="ARBA" id="ARBA00023237"/>
    </source>
</evidence>
<protein>
    <recommendedName>
        <fullName evidence="10">TonB-dependent receptor-like beta-barrel domain-containing protein</fullName>
    </recommendedName>
</protein>
<sequence length="523" mass="59046">MKKIFLLVFILSTRQLTNPATIFCQEPIILPPVTITGEDKSEEMFERFQKQPRIIMGESPKISSKRREPGGSFFSLYFSAGGYDYLNWKIKGGKELAGGISGQVMTYLALIDKLRIGPYGSTGRLNEYNVDNFHLDFSFPFFGNTNLFSSLKYQERNESLTHPSIGGTSNIMNHRAKDAELNLGLRGKIGGLVHLTLCPYYNYVAVLDERINVDTQVVSNQERIAGLKLNAQAEMKNLSLVGDVQVEANQRPELDKSGANLTVYFGGRFGFTRIPRLNLNIGFQYISPYLFSTHFNPELGASYRFENGLLLRTIFKGETMLPTYKLFANNYVRFNPLLREEQDWSFSLEAEKEFGKADASFKFFHQTQENLISFGSRNTLWQPVNIPGFATKFGVGLSTRIRYSIWKGNVYGRIGYTFQQAIPGEGKSIPYFPGNELLTGIGYEIGNFKIEISGNYYSSCYADTQASMVIPGYFLTSFNVSLGIAEQIFIFFNGDNLSDAKDYILDNYPVVGRNFKGGIEIKF</sequence>
<keyword evidence="9" id="KW-0998">Cell outer membrane</keyword>
<evidence type="ECO:0000256" key="3">
    <source>
        <dbReference type="ARBA" id="ARBA00022452"/>
    </source>
</evidence>
<dbReference type="InterPro" id="IPR036942">
    <property type="entry name" value="Beta-barrel_TonB_sf"/>
</dbReference>
<keyword evidence="3" id="KW-1134">Transmembrane beta strand</keyword>
<proteinExistence type="predicted"/>
<evidence type="ECO:0000256" key="1">
    <source>
        <dbReference type="ARBA" id="ARBA00004571"/>
    </source>
</evidence>
<evidence type="ECO:0000256" key="2">
    <source>
        <dbReference type="ARBA" id="ARBA00022448"/>
    </source>
</evidence>
<keyword evidence="7" id="KW-0472">Membrane</keyword>
<feature type="domain" description="TonB-dependent receptor-like beta-barrel" evidence="10">
    <location>
        <begin position="83"/>
        <end position="497"/>
    </location>
</feature>
<evidence type="ECO:0000256" key="7">
    <source>
        <dbReference type="ARBA" id="ARBA00023136"/>
    </source>
</evidence>
<dbReference type="PANTHER" id="PTHR30069">
    <property type="entry name" value="TONB-DEPENDENT OUTER MEMBRANE RECEPTOR"/>
    <property type="match status" value="1"/>
</dbReference>
<keyword evidence="8" id="KW-0675">Receptor</keyword>